<name>A0A2P2QYE0_RHIMU</name>
<dbReference type="AlphaFoldDB" id="A0A2P2QYE0"/>
<evidence type="ECO:0000256" key="1">
    <source>
        <dbReference type="SAM" id="Phobius"/>
    </source>
</evidence>
<accession>A0A2P2QYE0</accession>
<sequence>MRYEMVDYKAFSFPTSHGINSRKINRMKALNFWQICLLLVVVCSKFILPCISFSFPCDSLSFFSLEV</sequence>
<feature type="transmembrane region" description="Helical" evidence="1">
    <location>
        <begin position="32"/>
        <end position="55"/>
    </location>
</feature>
<organism evidence="2">
    <name type="scientific">Rhizophora mucronata</name>
    <name type="common">Asiatic mangrove</name>
    <dbReference type="NCBI Taxonomy" id="61149"/>
    <lineage>
        <taxon>Eukaryota</taxon>
        <taxon>Viridiplantae</taxon>
        <taxon>Streptophyta</taxon>
        <taxon>Embryophyta</taxon>
        <taxon>Tracheophyta</taxon>
        <taxon>Spermatophyta</taxon>
        <taxon>Magnoliopsida</taxon>
        <taxon>eudicotyledons</taxon>
        <taxon>Gunneridae</taxon>
        <taxon>Pentapetalae</taxon>
        <taxon>rosids</taxon>
        <taxon>fabids</taxon>
        <taxon>Malpighiales</taxon>
        <taxon>Rhizophoraceae</taxon>
        <taxon>Rhizophora</taxon>
    </lineage>
</organism>
<evidence type="ECO:0000313" key="2">
    <source>
        <dbReference type="EMBL" id="MBX72010.1"/>
    </source>
</evidence>
<proteinExistence type="predicted"/>
<protein>
    <submittedName>
        <fullName evidence="2">Uncharacterized protein</fullName>
    </submittedName>
</protein>
<keyword evidence="1" id="KW-1133">Transmembrane helix</keyword>
<keyword evidence="1" id="KW-0812">Transmembrane</keyword>
<keyword evidence="1" id="KW-0472">Membrane</keyword>
<dbReference type="EMBL" id="GGEC01091526">
    <property type="protein sequence ID" value="MBX72010.1"/>
    <property type="molecule type" value="Transcribed_RNA"/>
</dbReference>
<reference evidence="2" key="1">
    <citation type="submission" date="2018-02" db="EMBL/GenBank/DDBJ databases">
        <title>Rhizophora mucronata_Transcriptome.</title>
        <authorList>
            <person name="Meera S.P."/>
            <person name="Sreeshan A."/>
            <person name="Augustine A."/>
        </authorList>
    </citation>
    <scope>NUCLEOTIDE SEQUENCE</scope>
    <source>
        <tissue evidence="2">Leaf</tissue>
    </source>
</reference>